<dbReference type="InterPro" id="IPR011333">
    <property type="entry name" value="SKP1/BTB/POZ_sf"/>
</dbReference>
<dbReference type="Pfam" id="PF13540">
    <property type="entry name" value="RCC1_2"/>
    <property type="match status" value="1"/>
</dbReference>
<evidence type="ECO:0000313" key="5">
    <source>
        <dbReference type="Proteomes" id="UP000694388"/>
    </source>
</evidence>
<dbReference type="Gene3D" id="2.130.10.30">
    <property type="entry name" value="Regulator of chromosome condensation 1/beta-lactamase-inhibitor protein II"/>
    <property type="match status" value="2"/>
</dbReference>
<dbReference type="InterPro" id="IPR000210">
    <property type="entry name" value="BTB/POZ_dom"/>
</dbReference>
<proteinExistence type="predicted"/>
<dbReference type="InterPro" id="IPR051625">
    <property type="entry name" value="Signaling_Regulatory_Domain"/>
</dbReference>
<dbReference type="Gene3D" id="3.30.710.10">
    <property type="entry name" value="Potassium Channel Kv1.1, Chain A"/>
    <property type="match status" value="1"/>
</dbReference>
<name>A0A8C4QUQ8_EPTBU</name>
<reference evidence="4" key="2">
    <citation type="submission" date="2025-09" db="UniProtKB">
        <authorList>
            <consortium name="Ensembl"/>
        </authorList>
    </citation>
    <scope>IDENTIFICATION</scope>
</reference>
<dbReference type="GO" id="GO:0061298">
    <property type="term" value="P:retina vasculature development in camera-type eye"/>
    <property type="evidence" value="ECO:0007669"/>
    <property type="project" value="Ensembl"/>
</dbReference>
<evidence type="ECO:0000256" key="1">
    <source>
        <dbReference type="ARBA" id="ARBA00022737"/>
    </source>
</evidence>
<dbReference type="SUPFAM" id="SSF50985">
    <property type="entry name" value="RCC1/BLIP-II"/>
    <property type="match status" value="1"/>
</dbReference>
<accession>A0A8C4QUQ8</accession>
<protein>
    <submittedName>
        <fullName evidence="4">Regulator of chromosome condensation (RCC1) and BTB (POZ) domain containing protein 1</fullName>
    </submittedName>
</protein>
<feature type="repeat" description="RCC1" evidence="2">
    <location>
        <begin position="41"/>
        <end position="92"/>
    </location>
</feature>
<dbReference type="OMA" id="KIIHAHK"/>
<dbReference type="InterPro" id="IPR058923">
    <property type="entry name" value="RCC1-like_dom"/>
</dbReference>
<reference evidence="4" key="1">
    <citation type="submission" date="2025-08" db="UniProtKB">
        <authorList>
            <consortium name="Ensembl"/>
        </authorList>
    </citation>
    <scope>IDENTIFICATION</scope>
</reference>
<dbReference type="Proteomes" id="UP000694388">
    <property type="component" value="Unplaced"/>
</dbReference>
<dbReference type="Pfam" id="PF00651">
    <property type="entry name" value="BTB"/>
    <property type="match status" value="1"/>
</dbReference>
<feature type="repeat" description="RCC1" evidence="2">
    <location>
        <begin position="94"/>
        <end position="146"/>
    </location>
</feature>
<dbReference type="PANTHER" id="PTHR22872">
    <property type="entry name" value="BTK-BINDING PROTEIN-RELATED"/>
    <property type="match status" value="1"/>
</dbReference>
<feature type="repeat" description="RCC1" evidence="2">
    <location>
        <begin position="147"/>
        <end position="199"/>
    </location>
</feature>
<dbReference type="Pfam" id="PF25390">
    <property type="entry name" value="WD40_RLD"/>
    <property type="match status" value="1"/>
</dbReference>
<dbReference type="AlphaFoldDB" id="A0A8C4QUQ8"/>
<dbReference type="InterPro" id="IPR000408">
    <property type="entry name" value="Reg_chr_condens"/>
</dbReference>
<feature type="repeat" description="RCC1" evidence="2">
    <location>
        <begin position="252"/>
        <end position="302"/>
    </location>
</feature>
<evidence type="ECO:0000313" key="4">
    <source>
        <dbReference type="Ensembl" id="ENSEBUP00000020809.1"/>
    </source>
</evidence>
<dbReference type="SUPFAM" id="SSF54695">
    <property type="entry name" value="POZ domain"/>
    <property type="match status" value="1"/>
</dbReference>
<dbReference type="PROSITE" id="PS50012">
    <property type="entry name" value="RCC1_3"/>
    <property type="match status" value="5"/>
</dbReference>
<dbReference type="PROSITE" id="PS50097">
    <property type="entry name" value="BTB"/>
    <property type="match status" value="1"/>
</dbReference>
<dbReference type="GO" id="GO:0001568">
    <property type="term" value="P:blood vessel development"/>
    <property type="evidence" value="ECO:0007669"/>
    <property type="project" value="Ensembl"/>
</dbReference>
<keyword evidence="1" id="KW-0677">Repeat</keyword>
<dbReference type="InterPro" id="IPR009091">
    <property type="entry name" value="RCC1/BLIP-II"/>
</dbReference>
<organism evidence="4 5">
    <name type="scientific">Eptatretus burgeri</name>
    <name type="common">Inshore hagfish</name>
    <dbReference type="NCBI Taxonomy" id="7764"/>
    <lineage>
        <taxon>Eukaryota</taxon>
        <taxon>Metazoa</taxon>
        <taxon>Chordata</taxon>
        <taxon>Craniata</taxon>
        <taxon>Vertebrata</taxon>
        <taxon>Cyclostomata</taxon>
        <taxon>Myxini</taxon>
        <taxon>Myxiniformes</taxon>
        <taxon>Myxinidae</taxon>
        <taxon>Eptatretinae</taxon>
        <taxon>Eptatretus</taxon>
    </lineage>
</organism>
<dbReference type="SMART" id="SM00225">
    <property type="entry name" value="BTB"/>
    <property type="match status" value="1"/>
</dbReference>
<evidence type="ECO:0000256" key="2">
    <source>
        <dbReference type="PROSITE-ProRule" id="PRU00235"/>
    </source>
</evidence>
<dbReference type="PANTHER" id="PTHR22872:SF10">
    <property type="entry name" value="ULTRAVIOLET-B RECEPTOR UVR8"/>
    <property type="match status" value="1"/>
</dbReference>
<keyword evidence="5" id="KW-1185">Reference proteome</keyword>
<dbReference type="GeneTree" id="ENSGT00940000155814"/>
<evidence type="ECO:0000259" key="3">
    <source>
        <dbReference type="PROSITE" id="PS50097"/>
    </source>
</evidence>
<feature type="repeat" description="RCC1" evidence="2">
    <location>
        <begin position="200"/>
        <end position="251"/>
    </location>
</feature>
<feature type="domain" description="BTB" evidence="3">
    <location>
        <begin position="370"/>
        <end position="437"/>
    </location>
</feature>
<dbReference type="PROSITE" id="PS00626">
    <property type="entry name" value="RCC1_2"/>
    <property type="match status" value="1"/>
</dbReference>
<dbReference type="Ensembl" id="ENSEBUT00000021385.1">
    <property type="protein sequence ID" value="ENSEBUP00000020809.1"/>
    <property type="gene ID" value="ENSEBUG00000012865.1"/>
</dbReference>
<sequence length="446" mass="48381">MLDVGRWPIFALLSPDERASVRQACVFGPSGNEAIYVTNQGEVYALGTNSSSCLGLGDVAGTLEPRRIEGLGLKKVRSISFGSGPHILLLTTEGEVFAWGHNGYSQLGNGSANQGFIPSPVSTNLAGKRVVQVACGSHHSVALSDDGEVYAWGYNNCGQVGSGTTANQATPRRVTACIQNKIAVAIACGQTSSMAVFDNGEVYGWGYNGNGQLGVGNTVNQPTPCRIASLQGMCIVQVVCGYAHTMALADDGLLYVWGANSYGQLGTGNKVNQQSPVLLSLDRERFTEVAACHFANLSAGRTQTGQVYMWGQCRGQPVVSPRLMKLPSTDDVFACFSCPPITWRLLTLDDEDHVTVSQSMKREFDNPETGDLRFLVEGQSIYVHKAILKIRCEHFRSMFQSHWNEDAKEEIEIKQFSYPVYRAFLEYLYTDTVTLPPEDAIGLCCA</sequence>
<dbReference type="PRINTS" id="PR00633">
    <property type="entry name" value="RCCNDNSATION"/>
</dbReference>